<accession>H5S8A7</accession>
<reference evidence="1" key="1">
    <citation type="journal article" date="2005" name="Environ. Microbiol.">
        <title>Genetic and functional properties of uncultivated thermophilic crenarchaeotes from a subsurface gold mine as revealed by analysis of genome fragments.</title>
        <authorList>
            <person name="Nunoura T."/>
            <person name="Hirayama H."/>
            <person name="Takami H."/>
            <person name="Oida H."/>
            <person name="Nishi S."/>
            <person name="Shimamura S."/>
            <person name="Suzuki Y."/>
            <person name="Inagaki F."/>
            <person name="Takai K."/>
            <person name="Nealson K.H."/>
            <person name="Horikoshi K."/>
        </authorList>
    </citation>
    <scope>NUCLEOTIDE SEQUENCE</scope>
</reference>
<sequence>MVIVATEKDRQIVQMLDALGAPNHSDPATRTESLLRTVGVWEVAHRLRPLLAERPAETTAFLEYLTEKHPAAADRIHILLTATKGEDKELLKREFGGD</sequence>
<dbReference type="EMBL" id="AP011627">
    <property type="protein sequence ID" value="BAL52393.1"/>
    <property type="molecule type" value="Genomic_DNA"/>
</dbReference>
<name>H5S8A7_9BACT</name>
<proteinExistence type="predicted"/>
<organism evidence="1">
    <name type="scientific">uncultured Acetothermia bacterium</name>
    <dbReference type="NCBI Taxonomy" id="236499"/>
    <lineage>
        <taxon>Bacteria</taxon>
        <taxon>Candidatus Bipolaricaulota</taxon>
        <taxon>environmental samples</taxon>
    </lineage>
</organism>
<dbReference type="AlphaFoldDB" id="H5S8A7"/>
<evidence type="ECO:0000313" key="1">
    <source>
        <dbReference type="EMBL" id="BAL52393.1"/>
    </source>
</evidence>
<reference evidence="1" key="2">
    <citation type="journal article" date="2012" name="PLoS ONE">
        <title>A Deeply Branching Thermophilic Bacterium with an Ancient Acetyl-CoA Pathway Dominates a Subsurface Ecosystem.</title>
        <authorList>
            <person name="Takami H."/>
            <person name="Noguchi H."/>
            <person name="Takaki Y."/>
            <person name="Uchiyama I."/>
            <person name="Toyoda A."/>
            <person name="Nishi S."/>
            <person name="Chee G.-J."/>
            <person name="Arai W."/>
            <person name="Nunoura T."/>
            <person name="Itoh T."/>
            <person name="Hattori M."/>
            <person name="Takai K."/>
        </authorList>
    </citation>
    <scope>NUCLEOTIDE SEQUENCE</scope>
</reference>
<gene>
    <name evidence="1" type="ORF">HGMM_F01C04C13</name>
</gene>
<protein>
    <submittedName>
        <fullName evidence="1">Uncharacterized protein</fullName>
    </submittedName>
</protein>